<dbReference type="SUPFAM" id="SSF88723">
    <property type="entry name" value="PIN domain-like"/>
    <property type="match status" value="1"/>
</dbReference>
<dbReference type="OrthoDB" id="1524147at2"/>
<organism evidence="3 4">
    <name type="scientific">Aquibium oceanicum</name>
    <dbReference type="NCBI Taxonomy" id="1670800"/>
    <lineage>
        <taxon>Bacteria</taxon>
        <taxon>Pseudomonadati</taxon>
        <taxon>Pseudomonadota</taxon>
        <taxon>Alphaproteobacteria</taxon>
        <taxon>Hyphomicrobiales</taxon>
        <taxon>Phyllobacteriaceae</taxon>
        <taxon>Aquibium</taxon>
    </lineage>
</organism>
<name>A0A1L3SLD0_9HYPH</name>
<evidence type="ECO:0000259" key="2">
    <source>
        <dbReference type="Pfam" id="PF01850"/>
    </source>
</evidence>
<protein>
    <recommendedName>
        <fullName evidence="2">PIN domain-containing protein</fullName>
    </recommendedName>
</protein>
<keyword evidence="1" id="KW-0460">Magnesium</keyword>
<dbReference type="EMBL" id="CP018171">
    <property type="protein sequence ID" value="APH70171.1"/>
    <property type="molecule type" value="Genomic_DNA"/>
</dbReference>
<feature type="domain" description="PIN" evidence="2">
    <location>
        <begin position="5"/>
        <end position="121"/>
    </location>
</feature>
<dbReference type="Pfam" id="PF01850">
    <property type="entry name" value="PIN"/>
    <property type="match status" value="1"/>
</dbReference>
<dbReference type="AlphaFoldDB" id="A0A1L3SLD0"/>
<dbReference type="InterPro" id="IPR002716">
    <property type="entry name" value="PIN_dom"/>
</dbReference>
<dbReference type="InterPro" id="IPR029060">
    <property type="entry name" value="PIN-like_dom_sf"/>
</dbReference>
<keyword evidence="4" id="KW-1185">Reference proteome</keyword>
<dbReference type="RefSeq" id="WP_072601584.1">
    <property type="nucleotide sequence ID" value="NZ_CP018171.1"/>
</dbReference>
<dbReference type="InterPro" id="IPR051619">
    <property type="entry name" value="TypeII_TA_RNase_PINc/VapC"/>
</dbReference>
<evidence type="ECO:0000313" key="3">
    <source>
        <dbReference type="EMBL" id="APH70171.1"/>
    </source>
</evidence>
<gene>
    <name evidence="3" type="ORF">BSQ44_01315</name>
</gene>
<evidence type="ECO:0000313" key="4">
    <source>
        <dbReference type="Proteomes" id="UP000182840"/>
    </source>
</evidence>
<dbReference type="PANTHER" id="PTHR35901">
    <property type="entry name" value="RIBONUCLEASE VAPC3"/>
    <property type="match status" value="1"/>
</dbReference>
<reference evidence="4" key="1">
    <citation type="submission" date="2016-11" db="EMBL/GenBank/DDBJ databases">
        <title>Mesorhizobium oceanicum sp. nov., isolated from deep seawater in South China Sea.</title>
        <authorList>
            <person name="Fu G.-Y."/>
        </authorList>
    </citation>
    <scope>NUCLEOTIDE SEQUENCE [LARGE SCALE GENOMIC DNA]</scope>
    <source>
        <strain evidence="4">B7</strain>
    </source>
</reference>
<dbReference type="Proteomes" id="UP000182840">
    <property type="component" value="Chromosome"/>
</dbReference>
<sequence>MTWAVVDASVVIKWVYSEELSQQAVAVRKKYQFVAPGLIVAEWSNILWKKVRRGEFTREEALIAAAALHRAGLELVPSAELALGALRLSLQLDHPAYDCFYLELSRLRDIPMVTADDRLARKLVAATDLPFPPVVALSRIS</sequence>
<accession>A0A1L3SLD0</accession>
<dbReference type="CDD" id="cd09873">
    <property type="entry name" value="PIN_Pae0151-like"/>
    <property type="match status" value="1"/>
</dbReference>
<dbReference type="Gene3D" id="3.40.50.1010">
    <property type="entry name" value="5'-nuclease"/>
    <property type="match status" value="1"/>
</dbReference>
<dbReference type="STRING" id="1670800.BSQ44_01315"/>
<dbReference type="InterPro" id="IPR044153">
    <property type="entry name" value="PIN_Pae0151-like"/>
</dbReference>
<proteinExistence type="predicted"/>
<evidence type="ECO:0000256" key="1">
    <source>
        <dbReference type="ARBA" id="ARBA00022842"/>
    </source>
</evidence>
<dbReference type="PANTHER" id="PTHR35901:SF1">
    <property type="entry name" value="EXONUCLEASE VAPC9"/>
    <property type="match status" value="1"/>
</dbReference>
<dbReference type="KEGG" id="meso:BSQ44_01315"/>